<protein>
    <submittedName>
        <fullName evidence="2">Uncharacterized protein</fullName>
    </submittedName>
</protein>
<reference evidence="2" key="1">
    <citation type="journal article" date="2023" name="G3 (Bethesda)">
        <title>A reference genome for the long-term kleptoplast-retaining sea slug Elysia crispata morphotype clarki.</title>
        <authorList>
            <person name="Eastman K.E."/>
            <person name="Pendleton A.L."/>
            <person name="Shaikh M.A."/>
            <person name="Suttiyut T."/>
            <person name="Ogas R."/>
            <person name="Tomko P."/>
            <person name="Gavelis G."/>
            <person name="Widhalm J.R."/>
            <person name="Wisecaver J.H."/>
        </authorList>
    </citation>
    <scope>NUCLEOTIDE SEQUENCE</scope>
    <source>
        <strain evidence="2">ECLA1</strain>
    </source>
</reference>
<dbReference type="EMBL" id="JAWDGP010007489">
    <property type="protein sequence ID" value="KAK3715909.1"/>
    <property type="molecule type" value="Genomic_DNA"/>
</dbReference>
<dbReference type="Proteomes" id="UP001283361">
    <property type="component" value="Unassembled WGS sequence"/>
</dbReference>
<organism evidence="2 3">
    <name type="scientific">Elysia crispata</name>
    <name type="common">lettuce slug</name>
    <dbReference type="NCBI Taxonomy" id="231223"/>
    <lineage>
        <taxon>Eukaryota</taxon>
        <taxon>Metazoa</taxon>
        <taxon>Spiralia</taxon>
        <taxon>Lophotrochozoa</taxon>
        <taxon>Mollusca</taxon>
        <taxon>Gastropoda</taxon>
        <taxon>Heterobranchia</taxon>
        <taxon>Euthyneura</taxon>
        <taxon>Panpulmonata</taxon>
        <taxon>Sacoglossa</taxon>
        <taxon>Placobranchoidea</taxon>
        <taxon>Plakobranchidae</taxon>
        <taxon>Elysia</taxon>
    </lineage>
</organism>
<proteinExistence type="predicted"/>
<evidence type="ECO:0000313" key="2">
    <source>
        <dbReference type="EMBL" id="KAK3715909.1"/>
    </source>
</evidence>
<evidence type="ECO:0000313" key="3">
    <source>
        <dbReference type="Proteomes" id="UP001283361"/>
    </source>
</evidence>
<evidence type="ECO:0000256" key="1">
    <source>
        <dbReference type="SAM" id="Coils"/>
    </source>
</evidence>
<dbReference type="PANTHER" id="PTHR37915">
    <property type="match status" value="1"/>
</dbReference>
<keyword evidence="3" id="KW-1185">Reference proteome</keyword>
<feature type="coiled-coil region" evidence="1">
    <location>
        <begin position="192"/>
        <end position="240"/>
    </location>
</feature>
<name>A0AAE1CML2_9GAST</name>
<dbReference type="AlphaFoldDB" id="A0AAE1CML2"/>
<accession>A0AAE1CML2</accession>
<keyword evidence="1" id="KW-0175">Coiled coil</keyword>
<feature type="coiled-coil region" evidence="1">
    <location>
        <begin position="279"/>
        <end position="338"/>
    </location>
</feature>
<gene>
    <name evidence="2" type="ORF">RRG08_043924</name>
</gene>
<comment type="caution">
    <text evidence="2">The sequence shown here is derived from an EMBL/GenBank/DDBJ whole genome shotgun (WGS) entry which is preliminary data.</text>
</comment>
<dbReference type="PANTHER" id="PTHR37915:SF3">
    <property type="match status" value="1"/>
</dbReference>
<sequence length="371" mass="42750">MAMNYIGSISILDRGDAPAQAVIDRNARSLAQRMSDETKDELQKVMSRVHNIYSNMDTVDEVYMGPSMEYLNDLAELEEILKDEIKKRQYQQQVTVFIVGYSDVCHQKLRLLQQVNEFFMENTKLIDEEDWFPTTPDMDLEEISNSVEDSLAHAHALTNRLGELNREMVDYVAALAEKKASSKGNGTELKGKKKIEKALNQAKEEVSGLSEKLLALQKDLEEKEEKVQNLFKQLDLKTMEASKFKTAAELGKQATEDMEVLQKEIAARDAKILAQRQQLSRMEVELAQTNHLKERTETKFSQSDGERQQKINMLQKELDDERKAHEETKTELTRLLDDQVQAMHASHREEVEDLRKVHEDETKLLQVRHSV</sequence>